<comment type="caution">
    <text evidence="3">The sequence shown here is derived from an EMBL/GenBank/DDBJ whole genome shotgun (WGS) entry which is preliminary data.</text>
</comment>
<keyword evidence="2" id="KW-1133">Transmembrane helix</keyword>
<feature type="transmembrane region" description="Helical" evidence="2">
    <location>
        <begin position="276"/>
        <end position="300"/>
    </location>
</feature>
<feature type="compositionally biased region" description="Basic and acidic residues" evidence="1">
    <location>
        <begin position="519"/>
        <end position="528"/>
    </location>
</feature>
<feature type="transmembrane region" description="Helical" evidence="2">
    <location>
        <begin position="190"/>
        <end position="217"/>
    </location>
</feature>
<protein>
    <submittedName>
        <fullName evidence="3">Uncharacterized protein</fullName>
    </submittedName>
</protein>
<feature type="transmembrane region" description="Helical" evidence="2">
    <location>
        <begin position="74"/>
        <end position="94"/>
    </location>
</feature>
<dbReference type="AlphaFoldDB" id="A0AAD5XDK6"/>
<evidence type="ECO:0000313" key="4">
    <source>
        <dbReference type="Proteomes" id="UP001211907"/>
    </source>
</evidence>
<sequence length="583" mass="62025">MFGKKTTAAHTRNNNNRSNEQYSEESGYDSYVESGQYGNTNSGKYKNNANSKSTNANAGATTATASKRIAPIRLTFSVVLITAVAFALTGIVFLSPFSTSAAKSIGFVSITSDSTSPKDGISSAILTVWGYCITASANSIVTCYPATSLLALGEDASDFQFNPTPPTFKNISLWTVNDTLAALPYKANPLLIFALPVSMVLLGLAFISSLFGLLTFFLRSWSSAWVACAKFTSTLTLIAWIVLLICAAGAGVAASGLLTFIAAVPTVSGSQSAAGITLIVTAIVAVTAAFALSTWSFYLATAYNKYLLLEKEAARYPMEEFGDEERGNGGYETQRRGSNSDVAEDAWRYDDSQVEQLRSPPNARRRGDDNGENNNYNSRGTRSDGRNASNGEENKRNKSRNDGGDTRGGGGGRSRGNDRQIKQEQRRSVFNRYSNYGNDGDFDDNSNIGGGVGGDNKITKNDAGGNVSTTDAAKSDWGILRTAKGVAGGAINVAGGVYGYFAGSSTPTDPTTANGKTTAKKDMDDPKKTRNAIANASSRRRSPVRGQSSSRRDDRDSRPNNRSSSRGGGGGSSRRPSPDRKRR</sequence>
<gene>
    <name evidence="3" type="ORF">HK100_010964</name>
</gene>
<dbReference type="EMBL" id="JADGJH010000629">
    <property type="protein sequence ID" value="KAJ3125124.1"/>
    <property type="molecule type" value="Genomic_DNA"/>
</dbReference>
<keyword evidence="4" id="KW-1185">Reference proteome</keyword>
<feature type="region of interest" description="Disordered" evidence="1">
    <location>
        <begin position="1"/>
        <end position="30"/>
    </location>
</feature>
<name>A0AAD5XDK6_9FUNG</name>
<feature type="transmembrane region" description="Helical" evidence="2">
    <location>
        <begin position="237"/>
        <end position="264"/>
    </location>
</feature>
<evidence type="ECO:0000313" key="3">
    <source>
        <dbReference type="EMBL" id="KAJ3125124.1"/>
    </source>
</evidence>
<feature type="region of interest" description="Disordered" evidence="1">
    <location>
        <begin position="320"/>
        <end position="425"/>
    </location>
</feature>
<evidence type="ECO:0000256" key="2">
    <source>
        <dbReference type="SAM" id="Phobius"/>
    </source>
</evidence>
<evidence type="ECO:0000256" key="1">
    <source>
        <dbReference type="SAM" id="MobiDB-lite"/>
    </source>
</evidence>
<feature type="region of interest" description="Disordered" evidence="1">
    <location>
        <begin position="503"/>
        <end position="583"/>
    </location>
</feature>
<proteinExistence type="predicted"/>
<keyword evidence="2" id="KW-0472">Membrane</keyword>
<reference evidence="3" key="1">
    <citation type="submission" date="2020-05" db="EMBL/GenBank/DDBJ databases">
        <title>Phylogenomic resolution of chytrid fungi.</title>
        <authorList>
            <person name="Stajich J.E."/>
            <person name="Amses K."/>
            <person name="Simmons R."/>
            <person name="Seto K."/>
            <person name="Myers J."/>
            <person name="Bonds A."/>
            <person name="Quandt C.A."/>
            <person name="Barry K."/>
            <person name="Liu P."/>
            <person name="Grigoriev I."/>
            <person name="Longcore J.E."/>
            <person name="James T.Y."/>
        </authorList>
    </citation>
    <scope>NUCLEOTIDE SEQUENCE</scope>
    <source>
        <strain evidence="3">JEL0513</strain>
    </source>
</reference>
<feature type="compositionally biased region" description="Polar residues" evidence="1">
    <location>
        <begin position="503"/>
        <end position="517"/>
    </location>
</feature>
<keyword evidence="2" id="KW-0812">Transmembrane</keyword>
<dbReference type="Proteomes" id="UP001211907">
    <property type="component" value="Unassembled WGS sequence"/>
</dbReference>
<feature type="compositionally biased region" description="Basic and acidic residues" evidence="1">
    <location>
        <begin position="392"/>
        <end position="405"/>
    </location>
</feature>
<organism evidence="3 4">
    <name type="scientific">Physocladia obscura</name>
    <dbReference type="NCBI Taxonomy" id="109957"/>
    <lineage>
        <taxon>Eukaryota</taxon>
        <taxon>Fungi</taxon>
        <taxon>Fungi incertae sedis</taxon>
        <taxon>Chytridiomycota</taxon>
        <taxon>Chytridiomycota incertae sedis</taxon>
        <taxon>Chytridiomycetes</taxon>
        <taxon>Chytridiales</taxon>
        <taxon>Chytriomycetaceae</taxon>
        <taxon>Physocladia</taxon>
    </lineage>
</organism>
<accession>A0AAD5XDK6</accession>
<feature type="compositionally biased region" description="Basic and acidic residues" evidence="1">
    <location>
        <begin position="550"/>
        <end position="559"/>
    </location>
</feature>
<feature type="compositionally biased region" description="Basic and acidic residues" evidence="1">
    <location>
        <begin position="415"/>
        <end position="425"/>
    </location>
</feature>